<dbReference type="RefSeq" id="WP_133743034.1">
    <property type="nucleotide sequence ID" value="NZ_SNYN01000023.1"/>
</dbReference>
<keyword evidence="4" id="KW-1185">Reference proteome</keyword>
<dbReference type="InterPro" id="IPR001173">
    <property type="entry name" value="Glyco_trans_2-like"/>
</dbReference>
<keyword evidence="3" id="KW-0808">Transferase</keyword>
<name>A0A4V3D781_9ACTN</name>
<comment type="caution">
    <text evidence="3">The sequence shown here is derived from an EMBL/GenBank/DDBJ whole genome shotgun (WGS) entry which is preliminary data.</text>
</comment>
<dbReference type="OrthoDB" id="2676521at2"/>
<dbReference type="InterPro" id="IPR054028">
    <property type="entry name" value="TarS/TarP_linker"/>
</dbReference>
<dbReference type="Proteomes" id="UP000295281">
    <property type="component" value="Unassembled WGS sequence"/>
</dbReference>
<dbReference type="PANTHER" id="PTHR22916:SF3">
    <property type="entry name" value="UDP-GLCNAC:BETAGAL BETA-1,3-N-ACETYLGLUCOSAMINYLTRANSFERASE-LIKE PROTEIN 1"/>
    <property type="match status" value="1"/>
</dbReference>
<reference evidence="3 4" key="1">
    <citation type="submission" date="2019-03" db="EMBL/GenBank/DDBJ databases">
        <title>Genomic Encyclopedia of Type Strains, Phase IV (KMG-IV): sequencing the most valuable type-strain genomes for metagenomic binning, comparative biology and taxonomic classification.</title>
        <authorList>
            <person name="Goeker M."/>
        </authorList>
    </citation>
    <scope>NUCLEOTIDE SEQUENCE [LARGE SCALE GENOMIC DNA]</scope>
    <source>
        <strain evidence="3 4">DSM 46770</strain>
    </source>
</reference>
<dbReference type="AlphaFoldDB" id="A0A4V3D781"/>
<dbReference type="GO" id="GO:0016758">
    <property type="term" value="F:hexosyltransferase activity"/>
    <property type="evidence" value="ECO:0007669"/>
    <property type="project" value="UniProtKB-ARBA"/>
</dbReference>
<proteinExistence type="predicted"/>
<dbReference type="InterPro" id="IPR029044">
    <property type="entry name" value="Nucleotide-diphossugar_trans"/>
</dbReference>
<evidence type="ECO:0000313" key="3">
    <source>
        <dbReference type="EMBL" id="TDQ46857.1"/>
    </source>
</evidence>
<organism evidence="3 4">
    <name type="scientific">Actinorugispora endophytica</name>
    <dbReference type="NCBI Taxonomy" id="1605990"/>
    <lineage>
        <taxon>Bacteria</taxon>
        <taxon>Bacillati</taxon>
        <taxon>Actinomycetota</taxon>
        <taxon>Actinomycetes</taxon>
        <taxon>Streptosporangiales</taxon>
        <taxon>Nocardiopsidaceae</taxon>
        <taxon>Actinorugispora</taxon>
    </lineage>
</organism>
<evidence type="ECO:0000313" key="4">
    <source>
        <dbReference type="Proteomes" id="UP000295281"/>
    </source>
</evidence>
<feature type="domain" description="Glycosyltransferase 2-like" evidence="1">
    <location>
        <begin position="6"/>
        <end position="136"/>
    </location>
</feature>
<sequence>MSIEVTVIIPVHNTSKGVLDGLESLRAQTMPRSRFEVVYVDDGSTDDTGEILDAELAGEENFSVVHTENSGWPGRPRNIGMDRARGEYVFFMDDDDRLGAEALERLVAKAREDSADIVIGRIAGVGRKAPREIFQKPMSGGTLRKNHILLTTLTVQKLFRLGFVREAGLRFPEGKVRLEDHMFMLPAYLKAKSVSVVHDYTCYYWVRHKDFGNISYQPLEPVGYFDSVERIIDIIEAETEPGALQDRLLAHWYRSKVLGRVQGNSYLKQPEESARELHSVIASLVERRIPKRLDAKLNSFSRLRAAALRTGRPGLVRRIAVFEADLAHSTTVTGFRWAGEKLHVDVESTLVRKSDQRPLEFVREGESVYWDLPGELAEVESVRAAAEISPQLKKLNLRAFARNSAIGADVTVPLPFTLAEAPGSTPDRRAVRLTGSVEIDVAHGNLGSALSGQWWFVSRIDLAGTSTDHTLGPLRRPGSEEGRTPAFVRLDDGTSVLANPSYNEKDHLVVSVDGSWRDLGEAVREARRSTVVARDGRLRLRIPLALHAGDQRITMPLRLIGPEGGVEGTASVLTEPADDAGTPPGAVLSAELTGIPRQGRWQLAVGPEQEAVPLGIELSRSLGRWTVGVRRPPRARALARRAYQGLRRRAGRVLRRMGLRR</sequence>
<dbReference type="Pfam" id="PF22181">
    <property type="entry name" value="TarS_linker"/>
    <property type="match status" value="1"/>
</dbReference>
<protein>
    <submittedName>
        <fullName evidence="3">Glycosyltransferase involved in cell wall biosynthesis</fullName>
    </submittedName>
</protein>
<dbReference type="EMBL" id="SNYN01000023">
    <property type="protein sequence ID" value="TDQ46857.1"/>
    <property type="molecule type" value="Genomic_DNA"/>
</dbReference>
<feature type="domain" description="TarS/TarP linker" evidence="2">
    <location>
        <begin position="221"/>
        <end position="320"/>
    </location>
</feature>
<gene>
    <name evidence="3" type="ORF">EV190_12311</name>
</gene>
<dbReference type="SUPFAM" id="SSF53448">
    <property type="entry name" value="Nucleotide-diphospho-sugar transferases"/>
    <property type="match status" value="1"/>
</dbReference>
<dbReference type="PANTHER" id="PTHR22916">
    <property type="entry name" value="GLYCOSYLTRANSFERASE"/>
    <property type="match status" value="1"/>
</dbReference>
<accession>A0A4V3D781</accession>
<dbReference type="Pfam" id="PF00535">
    <property type="entry name" value="Glycos_transf_2"/>
    <property type="match status" value="1"/>
</dbReference>
<dbReference type="CDD" id="cd00761">
    <property type="entry name" value="Glyco_tranf_GTA_type"/>
    <property type="match status" value="1"/>
</dbReference>
<evidence type="ECO:0000259" key="1">
    <source>
        <dbReference type="Pfam" id="PF00535"/>
    </source>
</evidence>
<dbReference type="Gene3D" id="3.90.550.10">
    <property type="entry name" value="Spore Coat Polysaccharide Biosynthesis Protein SpsA, Chain A"/>
    <property type="match status" value="1"/>
</dbReference>
<evidence type="ECO:0000259" key="2">
    <source>
        <dbReference type="Pfam" id="PF22181"/>
    </source>
</evidence>